<comment type="caution">
    <text evidence="1">The sequence shown here is derived from an EMBL/GenBank/DDBJ whole genome shotgun (WGS) entry which is preliminary data.</text>
</comment>
<name>A0A1S1LIU9_MYCCH</name>
<evidence type="ECO:0008006" key="3">
    <source>
        <dbReference type="Google" id="ProtNLM"/>
    </source>
</evidence>
<reference evidence="1 2" key="1">
    <citation type="submission" date="2016-10" db="EMBL/GenBank/DDBJ databases">
        <title>Evaluation of Human, Veterinary and Environmental Mycobacterium chelonae Isolates by Core Genome Phylogenomic Analysis, Targeted Gene Comparison, and Anti-microbial Susceptibility Patterns: A Tale of Mistaken Identities.</title>
        <authorList>
            <person name="Fogelson S.B."/>
            <person name="Camus A.C."/>
            <person name="Lorenz W."/>
            <person name="Vasireddy R."/>
            <person name="Vasireddy S."/>
            <person name="Smith T."/>
            <person name="Brown-Elliott B.A."/>
            <person name="Wallace R.J.Jr."/>
            <person name="Hasan N.A."/>
            <person name="Reischl U."/>
            <person name="Sanchez S."/>
        </authorList>
    </citation>
    <scope>NUCLEOTIDE SEQUENCE [LARGE SCALE GENOMIC DNA]</scope>
    <source>
        <strain evidence="1 2">15515</strain>
    </source>
</reference>
<dbReference type="InterPro" id="IPR010775">
    <property type="entry name" value="DUF1365"/>
</dbReference>
<accession>A0A1S1LIU9</accession>
<evidence type="ECO:0000313" key="1">
    <source>
        <dbReference type="EMBL" id="OHU47669.1"/>
    </source>
</evidence>
<dbReference type="Proteomes" id="UP000180043">
    <property type="component" value="Unassembled WGS sequence"/>
</dbReference>
<dbReference type="PANTHER" id="PTHR33973">
    <property type="entry name" value="OS07G0153300 PROTEIN"/>
    <property type="match status" value="1"/>
</dbReference>
<dbReference type="RefSeq" id="WP_057968765.1">
    <property type="nucleotide sequence ID" value="NZ_MLII01000040.1"/>
</dbReference>
<gene>
    <name evidence="1" type="ORF">BKG82_25310</name>
</gene>
<organism evidence="1 2">
    <name type="scientific">Mycobacteroides chelonae</name>
    <name type="common">Mycobacterium chelonae</name>
    <dbReference type="NCBI Taxonomy" id="1774"/>
    <lineage>
        <taxon>Bacteria</taxon>
        <taxon>Bacillati</taxon>
        <taxon>Actinomycetota</taxon>
        <taxon>Actinomycetes</taxon>
        <taxon>Mycobacteriales</taxon>
        <taxon>Mycobacteriaceae</taxon>
        <taxon>Mycobacteroides</taxon>
    </lineage>
</organism>
<sequence length="245" mass="27718">MSSATAVPCLYRTRIIHVRRSPVTHRFAYRGYCWYIDIDKPPRLPFGLRAFANFQARDHFRGNADDTLRQRVDRFLAAHGVELGGGTVTALLQARVLGHVFNPLSLYWCHDRHGNLVHIIAEVHNTYGGRHAYLLPPTADSTVDKQLYVSPFNGVDGQYRVRATRPGETLSISIWLQRGGHLPFFAAVRGTRRRARVGELLWLQAAAPLAPLMGALAIRKEGIRLWLKGLPVVERTPTRERERIA</sequence>
<dbReference type="AlphaFoldDB" id="A0A1S1LIU9"/>
<dbReference type="EMBL" id="MLIQ01000032">
    <property type="protein sequence ID" value="OHU47669.1"/>
    <property type="molecule type" value="Genomic_DNA"/>
</dbReference>
<dbReference type="Pfam" id="PF07103">
    <property type="entry name" value="DUF1365"/>
    <property type="match status" value="1"/>
</dbReference>
<proteinExistence type="predicted"/>
<dbReference type="PANTHER" id="PTHR33973:SF4">
    <property type="entry name" value="OS07G0153300 PROTEIN"/>
    <property type="match status" value="1"/>
</dbReference>
<evidence type="ECO:0000313" key="2">
    <source>
        <dbReference type="Proteomes" id="UP000180043"/>
    </source>
</evidence>
<protein>
    <recommendedName>
        <fullName evidence="3">DUF1365 domain-containing protein</fullName>
    </recommendedName>
</protein>